<dbReference type="PIRSF" id="PIRSF006806">
    <property type="entry name" value="FTHF_cligase"/>
    <property type="match status" value="1"/>
</dbReference>
<evidence type="ECO:0000256" key="4">
    <source>
        <dbReference type="RuleBase" id="RU361279"/>
    </source>
</evidence>
<keyword evidence="4" id="KW-0460">Magnesium</keyword>
<dbReference type="InterPro" id="IPR024185">
    <property type="entry name" value="FTHF_cligase-like_sf"/>
</dbReference>
<dbReference type="PANTHER" id="PTHR23407:SF1">
    <property type="entry name" value="5-FORMYLTETRAHYDROFOLATE CYCLO-LIGASE"/>
    <property type="match status" value="1"/>
</dbReference>
<dbReference type="NCBIfam" id="TIGR02727">
    <property type="entry name" value="MTHFS_bact"/>
    <property type="match status" value="1"/>
</dbReference>
<accession>A0ABV4D8A1</accession>
<dbReference type="Gene3D" id="3.40.50.10420">
    <property type="entry name" value="NagB/RpiA/CoA transferase-like"/>
    <property type="match status" value="1"/>
</dbReference>
<dbReference type="EMBL" id="JBCLSQ010000003">
    <property type="protein sequence ID" value="MEY8537208.1"/>
    <property type="molecule type" value="Genomic_DNA"/>
</dbReference>
<reference evidence="5 6" key="1">
    <citation type="submission" date="2024-03" db="EMBL/GenBank/DDBJ databases">
        <title>Mouse gut bacterial collection (mGBC) of GemPharmatech.</title>
        <authorList>
            <person name="He Y."/>
            <person name="Dong L."/>
            <person name="Wu D."/>
            <person name="Gao X."/>
            <person name="Lin Z."/>
        </authorList>
    </citation>
    <scope>NUCLEOTIDE SEQUENCE [LARGE SCALE GENOMIC DNA]</scope>
    <source>
        <strain evidence="5 6">20-218</strain>
    </source>
</reference>
<keyword evidence="6" id="KW-1185">Reference proteome</keyword>
<evidence type="ECO:0000256" key="3">
    <source>
        <dbReference type="ARBA" id="ARBA00022840"/>
    </source>
</evidence>
<dbReference type="InterPro" id="IPR002698">
    <property type="entry name" value="FTHF_cligase"/>
</dbReference>
<proteinExistence type="inferred from homology"/>
<keyword evidence="4" id="KW-0479">Metal-binding</keyword>
<dbReference type="InterPro" id="IPR037171">
    <property type="entry name" value="NagB/RpiA_transferase-like"/>
</dbReference>
<evidence type="ECO:0000313" key="5">
    <source>
        <dbReference type="EMBL" id="MEY8537208.1"/>
    </source>
</evidence>
<keyword evidence="2 4" id="KW-0547">Nucleotide-binding</keyword>
<dbReference type="SUPFAM" id="SSF100950">
    <property type="entry name" value="NagB/RpiA/CoA transferase-like"/>
    <property type="match status" value="1"/>
</dbReference>
<comment type="cofactor">
    <cofactor evidence="4">
        <name>Mg(2+)</name>
        <dbReference type="ChEBI" id="CHEBI:18420"/>
    </cofactor>
</comment>
<dbReference type="GO" id="GO:0030272">
    <property type="term" value="F:5-formyltetrahydrofolate cyclo-ligase activity"/>
    <property type="evidence" value="ECO:0007669"/>
    <property type="project" value="UniProtKB-EC"/>
</dbReference>
<dbReference type="EC" id="6.3.3.2" evidence="4"/>
<comment type="catalytic activity">
    <reaction evidence="4">
        <text>(6S)-5-formyl-5,6,7,8-tetrahydrofolate + ATP = (6R)-5,10-methenyltetrahydrofolate + ADP + phosphate</text>
        <dbReference type="Rhea" id="RHEA:10488"/>
        <dbReference type="ChEBI" id="CHEBI:30616"/>
        <dbReference type="ChEBI" id="CHEBI:43474"/>
        <dbReference type="ChEBI" id="CHEBI:57455"/>
        <dbReference type="ChEBI" id="CHEBI:57457"/>
        <dbReference type="ChEBI" id="CHEBI:456216"/>
        <dbReference type="EC" id="6.3.3.2"/>
    </reaction>
</comment>
<sequence>MEKKALIRQEMINLLKSFDLADKSYQSRKIIEKFLASEQWRTAKVVALYMPQEFEFDLKTLFEQKDKQIVIPKTLPNRHMMFVKYNKNDLERTKFGILEPKSNQEIVPDLILVPGLAWNKEGYRIGFGAGYYDRYLAHFSGQTASLYYDFQQKDFNPETHDIRIGDTFTYEH</sequence>
<gene>
    <name evidence="5" type="ORF">AALM99_01940</name>
</gene>
<evidence type="ECO:0000313" key="6">
    <source>
        <dbReference type="Proteomes" id="UP001565242"/>
    </source>
</evidence>
<protein>
    <recommendedName>
        <fullName evidence="4">5-formyltetrahydrofolate cyclo-ligase</fullName>
        <ecNumber evidence="4">6.3.3.2</ecNumber>
    </recommendedName>
</protein>
<comment type="similarity">
    <text evidence="1 4">Belongs to the 5-formyltetrahydrofolate cyclo-ligase family.</text>
</comment>
<keyword evidence="3 4" id="KW-0067">ATP-binding</keyword>
<name>A0ABV4D8A1_9LACT</name>
<dbReference type="PANTHER" id="PTHR23407">
    <property type="entry name" value="ATPASE INHIBITOR/5-FORMYLTETRAHYDROFOLATE CYCLO-LIGASE"/>
    <property type="match status" value="1"/>
</dbReference>
<keyword evidence="5" id="KW-0436">Ligase</keyword>
<evidence type="ECO:0000256" key="2">
    <source>
        <dbReference type="ARBA" id="ARBA00022741"/>
    </source>
</evidence>
<dbReference type="RefSeq" id="WP_251420373.1">
    <property type="nucleotide sequence ID" value="NZ_BAAFQO010000003.1"/>
</dbReference>
<dbReference type="Proteomes" id="UP001565242">
    <property type="component" value="Unassembled WGS sequence"/>
</dbReference>
<organism evidence="5 6">
    <name type="scientific">Lactococcus muris</name>
    <dbReference type="NCBI Taxonomy" id="2941330"/>
    <lineage>
        <taxon>Bacteria</taxon>
        <taxon>Bacillati</taxon>
        <taxon>Bacillota</taxon>
        <taxon>Bacilli</taxon>
        <taxon>Lactobacillales</taxon>
        <taxon>Streptococcaceae</taxon>
        <taxon>Lactococcus</taxon>
    </lineage>
</organism>
<dbReference type="Pfam" id="PF01812">
    <property type="entry name" value="5-FTHF_cyc-lig"/>
    <property type="match status" value="1"/>
</dbReference>
<evidence type="ECO:0000256" key="1">
    <source>
        <dbReference type="ARBA" id="ARBA00010638"/>
    </source>
</evidence>
<comment type="caution">
    <text evidence="5">The sequence shown here is derived from an EMBL/GenBank/DDBJ whole genome shotgun (WGS) entry which is preliminary data.</text>
</comment>